<evidence type="ECO:0000256" key="2">
    <source>
        <dbReference type="SAM" id="Phobius"/>
    </source>
</evidence>
<accession>A0A9D1Z7T6</accession>
<dbReference type="Gene3D" id="1.10.260.40">
    <property type="entry name" value="lambda repressor-like DNA-binding domains"/>
    <property type="match status" value="1"/>
</dbReference>
<keyword evidence="2" id="KW-1133">Transmembrane helix</keyword>
<dbReference type="CDD" id="cd00093">
    <property type="entry name" value="HTH_XRE"/>
    <property type="match status" value="1"/>
</dbReference>
<reference evidence="4" key="2">
    <citation type="submission" date="2021-04" db="EMBL/GenBank/DDBJ databases">
        <authorList>
            <person name="Gilroy R."/>
        </authorList>
    </citation>
    <scope>NUCLEOTIDE SEQUENCE</scope>
    <source>
        <strain evidence="4">CHK199-9574</strain>
    </source>
</reference>
<feature type="domain" description="HTH cro/C1-type" evidence="3">
    <location>
        <begin position="7"/>
        <end position="61"/>
    </location>
</feature>
<dbReference type="Proteomes" id="UP000824135">
    <property type="component" value="Unassembled WGS sequence"/>
</dbReference>
<evidence type="ECO:0000256" key="1">
    <source>
        <dbReference type="ARBA" id="ARBA00023125"/>
    </source>
</evidence>
<keyword evidence="2" id="KW-0812">Transmembrane</keyword>
<protein>
    <submittedName>
        <fullName evidence="4">Helix-turn-helix domain-containing protein</fullName>
    </submittedName>
</protein>
<evidence type="ECO:0000313" key="5">
    <source>
        <dbReference type="Proteomes" id="UP000824135"/>
    </source>
</evidence>
<keyword evidence="1" id="KW-0238">DNA-binding</keyword>
<reference evidence="4" key="1">
    <citation type="journal article" date="2021" name="PeerJ">
        <title>Extensive microbial diversity within the chicken gut microbiome revealed by metagenomics and culture.</title>
        <authorList>
            <person name="Gilroy R."/>
            <person name="Ravi A."/>
            <person name="Getino M."/>
            <person name="Pursley I."/>
            <person name="Horton D.L."/>
            <person name="Alikhan N.F."/>
            <person name="Baker D."/>
            <person name="Gharbi K."/>
            <person name="Hall N."/>
            <person name="Watson M."/>
            <person name="Adriaenssens E.M."/>
            <person name="Foster-Nyarko E."/>
            <person name="Jarju S."/>
            <person name="Secka A."/>
            <person name="Antonio M."/>
            <person name="Oren A."/>
            <person name="Chaudhuri R.R."/>
            <person name="La Ragione R."/>
            <person name="Hildebrand F."/>
            <person name="Pallen M.J."/>
        </authorList>
    </citation>
    <scope>NUCLEOTIDE SEQUENCE</scope>
    <source>
        <strain evidence="4">CHK199-9574</strain>
    </source>
</reference>
<name>A0A9D1Z7T6_9FIRM</name>
<dbReference type="GO" id="GO:0003677">
    <property type="term" value="F:DNA binding"/>
    <property type="evidence" value="ECO:0007669"/>
    <property type="project" value="UniProtKB-KW"/>
</dbReference>
<keyword evidence="2" id="KW-0472">Membrane</keyword>
<dbReference type="InterPro" id="IPR010982">
    <property type="entry name" value="Lambda_DNA-bd_dom_sf"/>
</dbReference>
<dbReference type="PROSITE" id="PS50943">
    <property type="entry name" value="HTH_CROC1"/>
    <property type="match status" value="1"/>
</dbReference>
<dbReference type="SMART" id="SM00530">
    <property type="entry name" value="HTH_XRE"/>
    <property type="match status" value="1"/>
</dbReference>
<organism evidence="4 5">
    <name type="scientific">Candidatus Borkfalkia excrementavium</name>
    <dbReference type="NCBI Taxonomy" id="2838505"/>
    <lineage>
        <taxon>Bacteria</taxon>
        <taxon>Bacillati</taxon>
        <taxon>Bacillota</taxon>
        <taxon>Clostridia</taxon>
        <taxon>Christensenellales</taxon>
        <taxon>Christensenellaceae</taxon>
        <taxon>Candidatus Borkfalkia</taxon>
    </lineage>
</organism>
<dbReference type="EMBL" id="DXCO01000035">
    <property type="protein sequence ID" value="HIY78471.1"/>
    <property type="molecule type" value="Genomic_DNA"/>
</dbReference>
<gene>
    <name evidence="4" type="ORF">H9728_05450</name>
</gene>
<evidence type="ECO:0000259" key="3">
    <source>
        <dbReference type="PROSITE" id="PS50943"/>
    </source>
</evidence>
<dbReference type="SUPFAM" id="SSF47413">
    <property type="entry name" value="lambda repressor-like DNA-binding domains"/>
    <property type="match status" value="1"/>
</dbReference>
<feature type="transmembrane region" description="Helical" evidence="2">
    <location>
        <begin position="84"/>
        <end position="106"/>
    </location>
</feature>
<evidence type="ECO:0000313" key="4">
    <source>
        <dbReference type="EMBL" id="HIY78471.1"/>
    </source>
</evidence>
<dbReference type="AlphaFoldDB" id="A0A9D1Z7T6"/>
<dbReference type="PANTHER" id="PTHR46558:SF11">
    <property type="entry name" value="HTH-TYPE TRANSCRIPTIONAL REGULATOR XRE"/>
    <property type="match status" value="1"/>
</dbReference>
<dbReference type="InterPro" id="IPR001387">
    <property type="entry name" value="Cro/C1-type_HTH"/>
</dbReference>
<proteinExistence type="predicted"/>
<sequence>MEFKDTLKKLRAEKQITQQMLANAVLTSRSTVAKWENGLSLPNEQSLQLLADYFGVERTKLIGDAEIETTYVKKNAVISRSKKIILWLALACVLLIAAVIAVAAAFSAEEQPVGGSIPRVVGVQGNLTEEMQDFGDRADAAPRDENDVYTLTVDETYTLFVAPILTGGSRDAMFDGAGISLSYDETAFEISYAFPPAEGDPWIAPYFSVTVLKPLAYAAILIEVDGFSETLLVCAEQAIA</sequence>
<dbReference type="Pfam" id="PF01381">
    <property type="entry name" value="HTH_3"/>
    <property type="match status" value="1"/>
</dbReference>
<comment type="caution">
    <text evidence="4">The sequence shown here is derived from an EMBL/GenBank/DDBJ whole genome shotgun (WGS) entry which is preliminary data.</text>
</comment>
<dbReference type="PANTHER" id="PTHR46558">
    <property type="entry name" value="TRACRIPTIONAL REGULATORY PROTEIN-RELATED-RELATED"/>
    <property type="match status" value="1"/>
</dbReference>